<dbReference type="InterPro" id="IPR050712">
    <property type="entry name" value="NAD(P)H-dep_reductase"/>
</dbReference>
<dbReference type="SUPFAM" id="SSF52218">
    <property type="entry name" value="Flavoproteins"/>
    <property type="match status" value="1"/>
</dbReference>
<accession>A0A117Q638</accession>
<organism evidence="2 3">
    <name type="scientific">Streptomyces yokosukanensis</name>
    <dbReference type="NCBI Taxonomy" id="67386"/>
    <lineage>
        <taxon>Bacteria</taxon>
        <taxon>Bacillati</taxon>
        <taxon>Actinomycetota</taxon>
        <taxon>Actinomycetes</taxon>
        <taxon>Kitasatosporales</taxon>
        <taxon>Streptomycetaceae</taxon>
        <taxon>Streptomyces</taxon>
    </lineage>
</organism>
<dbReference type="GO" id="GO:0016491">
    <property type="term" value="F:oxidoreductase activity"/>
    <property type="evidence" value="ECO:0007669"/>
    <property type="project" value="InterPro"/>
</dbReference>
<proteinExistence type="predicted"/>
<gene>
    <name evidence="2" type="ORF">AQI95_01810</name>
</gene>
<sequence length="193" mass="19893">MAKIVLLSGSVRRDSLNAAVLRTVRRLVHERPGPVPGGHDVAVLEAGRLPLYDGDLEQSGGTAVVEESKDLVRDADALFISTPSYNGEMPGALKNALDWLSRPSGDSPLAGLTVAVLSASPGARGALDAQPALTGVLARCGAHVVDHEPVAIGNAHELRRADGEFTEPSVVAALGGLVDATLAALPRPAVAHR</sequence>
<dbReference type="InterPro" id="IPR029039">
    <property type="entry name" value="Flavoprotein-like_sf"/>
</dbReference>
<evidence type="ECO:0000313" key="2">
    <source>
        <dbReference type="EMBL" id="KUN10479.1"/>
    </source>
</evidence>
<comment type="caution">
    <text evidence="2">The sequence shown here is derived from an EMBL/GenBank/DDBJ whole genome shotgun (WGS) entry which is preliminary data.</text>
</comment>
<dbReference type="AlphaFoldDB" id="A0A117Q638"/>
<evidence type="ECO:0000259" key="1">
    <source>
        <dbReference type="Pfam" id="PF03358"/>
    </source>
</evidence>
<dbReference type="GO" id="GO:0005829">
    <property type="term" value="C:cytosol"/>
    <property type="evidence" value="ECO:0007669"/>
    <property type="project" value="TreeGrafter"/>
</dbReference>
<dbReference type="GO" id="GO:0010181">
    <property type="term" value="F:FMN binding"/>
    <property type="evidence" value="ECO:0007669"/>
    <property type="project" value="TreeGrafter"/>
</dbReference>
<dbReference type="InterPro" id="IPR005025">
    <property type="entry name" value="FMN_Rdtase-like_dom"/>
</dbReference>
<dbReference type="Proteomes" id="UP000053127">
    <property type="component" value="Unassembled WGS sequence"/>
</dbReference>
<dbReference type="Gene3D" id="3.40.50.360">
    <property type="match status" value="1"/>
</dbReference>
<dbReference type="PANTHER" id="PTHR30543:SF21">
    <property type="entry name" value="NAD(P)H-DEPENDENT FMN REDUCTASE LOT6"/>
    <property type="match status" value="1"/>
</dbReference>
<feature type="domain" description="NADPH-dependent FMN reductase-like" evidence="1">
    <location>
        <begin position="3"/>
        <end position="156"/>
    </location>
</feature>
<protein>
    <recommendedName>
        <fullName evidence="1">NADPH-dependent FMN reductase-like domain-containing protein</fullName>
    </recommendedName>
</protein>
<name>A0A117Q638_9ACTN</name>
<dbReference type="EMBL" id="LMWN01000001">
    <property type="protein sequence ID" value="KUN10479.1"/>
    <property type="molecule type" value="Genomic_DNA"/>
</dbReference>
<dbReference type="Pfam" id="PF03358">
    <property type="entry name" value="FMN_red"/>
    <property type="match status" value="1"/>
</dbReference>
<dbReference type="OrthoDB" id="9812295at2"/>
<dbReference type="RefSeq" id="WP_067116090.1">
    <property type="nucleotide sequence ID" value="NZ_JBFACD010000041.1"/>
</dbReference>
<keyword evidence="3" id="KW-1185">Reference proteome</keyword>
<reference evidence="2 3" key="1">
    <citation type="submission" date="2015-10" db="EMBL/GenBank/DDBJ databases">
        <title>Draft genome sequence of Streptomyces yokosukanensis DSM 40224, type strain for the species Streptomyces yokosukanensis.</title>
        <authorList>
            <person name="Ruckert C."/>
            <person name="Winkler A."/>
            <person name="Kalinowski J."/>
            <person name="Kampfer P."/>
            <person name="Glaeser S."/>
        </authorList>
    </citation>
    <scope>NUCLEOTIDE SEQUENCE [LARGE SCALE GENOMIC DNA]</scope>
    <source>
        <strain evidence="2 3">DSM 40224</strain>
    </source>
</reference>
<evidence type="ECO:0000313" key="3">
    <source>
        <dbReference type="Proteomes" id="UP000053127"/>
    </source>
</evidence>
<dbReference type="STRING" id="67386.AQI95_01810"/>
<dbReference type="PANTHER" id="PTHR30543">
    <property type="entry name" value="CHROMATE REDUCTASE"/>
    <property type="match status" value="1"/>
</dbReference>